<name>A0ABS2MHW4_9FIRM</name>
<gene>
    <name evidence="1" type="ORF">JOD41_000320</name>
</gene>
<accession>A0ABS2MHW4</accession>
<evidence type="ECO:0000313" key="2">
    <source>
        <dbReference type="Proteomes" id="UP000720595"/>
    </source>
</evidence>
<evidence type="ECO:0000313" key="1">
    <source>
        <dbReference type="EMBL" id="MBM7549605.1"/>
    </source>
</evidence>
<comment type="caution">
    <text evidence="1">The sequence shown here is derived from an EMBL/GenBank/DDBJ whole genome shotgun (WGS) entry which is preliminary data.</text>
</comment>
<proteinExistence type="predicted"/>
<dbReference type="EMBL" id="JAFBDH010000001">
    <property type="protein sequence ID" value="MBM7549605.1"/>
    <property type="molecule type" value="Genomic_DNA"/>
</dbReference>
<dbReference type="RefSeq" id="WP_205051302.1">
    <property type="nucleotide sequence ID" value="NZ_JAFBDH010000001.1"/>
</dbReference>
<sequence>MAEINFYFIHLNPCLIKFSKEKSRIIKEIFENYKEKIDKSATLGEVRLFSFSPKNNDAYSEILECYMPFMKDPCVLICYSVFDIAPTNRVAYGRVSYALLSDKIKTLYFYNYDPVNDVRTYHDTMFKLFKYTSNPYETPGTNERKPQSALNNDELIRDIMKLRMCSPPVKYEDLARVSGLKDSTLRKIGRYYENSNVRGVDISLSQEEYILDLIKRRNTRNFKKYNTIEETFHPWRQEK</sequence>
<dbReference type="Proteomes" id="UP000720595">
    <property type="component" value="Unassembled WGS sequence"/>
</dbReference>
<organism evidence="1 2">
    <name type="scientific">Peptoniphilus gorbachii</name>
    <dbReference type="NCBI Taxonomy" id="411567"/>
    <lineage>
        <taxon>Bacteria</taxon>
        <taxon>Bacillati</taxon>
        <taxon>Bacillota</taxon>
        <taxon>Tissierellia</taxon>
        <taxon>Tissierellales</taxon>
        <taxon>Peptoniphilaceae</taxon>
        <taxon>Peptoniphilus</taxon>
    </lineage>
</organism>
<protein>
    <submittedName>
        <fullName evidence="1">Uncharacterized protein</fullName>
    </submittedName>
</protein>
<keyword evidence="2" id="KW-1185">Reference proteome</keyword>
<reference evidence="1 2" key="1">
    <citation type="submission" date="2021-01" db="EMBL/GenBank/DDBJ databases">
        <title>Genomic Encyclopedia of Type Strains, Phase IV (KMG-IV): sequencing the most valuable type-strain genomes for metagenomic binning, comparative biology and taxonomic classification.</title>
        <authorList>
            <person name="Goeker M."/>
        </authorList>
    </citation>
    <scope>NUCLEOTIDE SEQUENCE [LARGE SCALE GENOMIC DNA]</scope>
    <source>
        <strain evidence="1 2">DSM 21461</strain>
    </source>
</reference>